<dbReference type="Gene3D" id="3.40.50.1000">
    <property type="entry name" value="HAD superfamily/HAD-like"/>
    <property type="match status" value="1"/>
</dbReference>
<name>A0ABP6XZL9_9ACTN</name>
<proteinExistence type="inferred from homology"/>
<dbReference type="InterPro" id="IPR023214">
    <property type="entry name" value="HAD_sf"/>
</dbReference>
<keyword evidence="2 7" id="KW-0963">Cytoplasm</keyword>
<dbReference type="EMBL" id="BAAAYR010000004">
    <property type="protein sequence ID" value="GAA3575021.1"/>
    <property type="molecule type" value="Genomic_DNA"/>
</dbReference>
<dbReference type="InterPro" id="IPR006543">
    <property type="entry name" value="Histidinol-phos"/>
</dbReference>
<evidence type="ECO:0000256" key="2">
    <source>
        <dbReference type="ARBA" id="ARBA00022490"/>
    </source>
</evidence>
<sequence>MRAVLFDRDGTIVHDVPYNRDPDLVAPVDGAREVLDSLRRRGVAVGVVSNQSGIARGLITPEQLTAVNARVDELLGPFDTWQVCPHGSGDGCACRKPAPGMVLAAAAALGVDPSACVVIGDIGADVGAALAAGARAVLVPTPVTRAEEVAFAREHAAVASDLGQAVEIALGGAVTA</sequence>
<evidence type="ECO:0000313" key="9">
    <source>
        <dbReference type="Proteomes" id="UP001500767"/>
    </source>
</evidence>
<dbReference type="PANTHER" id="PTHR42891:SF1">
    <property type="entry name" value="D-GLYCERO-BETA-D-MANNO-HEPTOSE-1,7-BISPHOSPHATE 7-PHOSPHATASE"/>
    <property type="match status" value="1"/>
</dbReference>
<dbReference type="NCBIfam" id="TIGR01656">
    <property type="entry name" value="Histidinol-ppas"/>
    <property type="match status" value="1"/>
</dbReference>
<dbReference type="NCBIfam" id="TIGR01662">
    <property type="entry name" value="HAD-SF-IIIA"/>
    <property type="match status" value="1"/>
</dbReference>
<dbReference type="SUPFAM" id="SSF56784">
    <property type="entry name" value="HAD-like"/>
    <property type="match status" value="1"/>
</dbReference>
<evidence type="ECO:0000256" key="1">
    <source>
        <dbReference type="ARBA" id="ARBA00004496"/>
    </source>
</evidence>
<keyword evidence="5 7" id="KW-0119">Carbohydrate metabolism</keyword>
<keyword evidence="9" id="KW-1185">Reference proteome</keyword>
<keyword evidence="4 7" id="KW-0378">Hydrolase</keyword>
<protein>
    <recommendedName>
        <fullName evidence="6 7">D,D-heptose 1,7-bisphosphate phosphatase</fullName>
        <ecNumber evidence="7">3.1.3.-</ecNumber>
    </recommendedName>
</protein>
<dbReference type="InterPro" id="IPR006439">
    <property type="entry name" value="HAD-SF_hydro_IA"/>
</dbReference>
<comment type="similarity">
    <text evidence="7">Belongs to the gmhB family.</text>
</comment>
<evidence type="ECO:0000256" key="3">
    <source>
        <dbReference type="ARBA" id="ARBA00022723"/>
    </source>
</evidence>
<evidence type="ECO:0000256" key="5">
    <source>
        <dbReference type="ARBA" id="ARBA00023277"/>
    </source>
</evidence>
<evidence type="ECO:0000256" key="6">
    <source>
        <dbReference type="ARBA" id="ARBA00031828"/>
    </source>
</evidence>
<gene>
    <name evidence="8" type="ORF">GCM10022197_35100</name>
</gene>
<dbReference type="EC" id="3.1.3.-" evidence="7"/>
<dbReference type="PANTHER" id="PTHR42891">
    <property type="entry name" value="D-GLYCERO-BETA-D-MANNO-HEPTOSE-1,7-BISPHOSPHATE 7-PHOSPHATASE"/>
    <property type="match status" value="1"/>
</dbReference>
<dbReference type="InterPro" id="IPR004446">
    <property type="entry name" value="Heptose_bisP_phosphatase"/>
</dbReference>
<comment type="subcellular location">
    <subcellularLocation>
        <location evidence="1 7">Cytoplasm</location>
    </subcellularLocation>
</comment>
<dbReference type="Pfam" id="PF13242">
    <property type="entry name" value="Hydrolase_like"/>
    <property type="match status" value="1"/>
</dbReference>
<dbReference type="InterPro" id="IPR036412">
    <property type="entry name" value="HAD-like_sf"/>
</dbReference>
<dbReference type="Proteomes" id="UP001500767">
    <property type="component" value="Unassembled WGS sequence"/>
</dbReference>
<accession>A0ABP6XZL9</accession>
<dbReference type="NCBIfam" id="TIGR01509">
    <property type="entry name" value="HAD-SF-IA-v3"/>
    <property type="match status" value="1"/>
</dbReference>
<dbReference type="PIRSF" id="PIRSF004682">
    <property type="entry name" value="GmhB"/>
    <property type="match status" value="1"/>
</dbReference>
<evidence type="ECO:0000256" key="4">
    <source>
        <dbReference type="ARBA" id="ARBA00022801"/>
    </source>
</evidence>
<dbReference type="InterPro" id="IPR006549">
    <property type="entry name" value="HAD-SF_hydro_IIIA"/>
</dbReference>
<keyword evidence="3" id="KW-0479">Metal-binding</keyword>
<evidence type="ECO:0000313" key="8">
    <source>
        <dbReference type="EMBL" id="GAA3575021.1"/>
    </source>
</evidence>
<reference evidence="9" key="1">
    <citation type="journal article" date="2019" name="Int. J. Syst. Evol. Microbiol.">
        <title>The Global Catalogue of Microorganisms (GCM) 10K type strain sequencing project: providing services to taxonomists for standard genome sequencing and annotation.</title>
        <authorList>
            <consortium name="The Broad Institute Genomics Platform"/>
            <consortium name="The Broad Institute Genome Sequencing Center for Infectious Disease"/>
            <person name="Wu L."/>
            <person name="Ma J."/>
        </authorList>
    </citation>
    <scope>NUCLEOTIDE SEQUENCE [LARGE SCALE GENOMIC DNA]</scope>
    <source>
        <strain evidence="9">JCM 16540</strain>
    </source>
</reference>
<evidence type="ECO:0000256" key="7">
    <source>
        <dbReference type="PIRNR" id="PIRNR004682"/>
    </source>
</evidence>
<organism evidence="8 9">
    <name type="scientific">Microlunatus spumicola</name>
    <dbReference type="NCBI Taxonomy" id="81499"/>
    <lineage>
        <taxon>Bacteria</taxon>
        <taxon>Bacillati</taxon>
        <taxon>Actinomycetota</taxon>
        <taxon>Actinomycetes</taxon>
        <taxon>Propionibacteriales</taxon>
        <taxon>Propionibacteriaceae</taxon>
        <taxon>Microlunatus</taxon>
    </lineage>
</organism>
<comment type="caution">
    <text evidence="8">The sequence shown here is derived from an EMBL/GenBank/DDBJ whole genome shotgun (WGS) entry which is preliminary data.</text>
</comment>